<organism evidence="1">
    <name type="scientific">termite gut metagenome</name>
    <dbReference type="NCBI Taxonomy" id="433724"/>
    <lineage>
        <taxon>unclassified sequences</taxon>
        <taxon>metagenomes</taxon>
        <taxon>organismal metagenomes</taxon>
    </lineage>
</organism>
<name>A0A5J4Q607_9ZZZZ</name>
<feature type="non-terminal residue" evidence="1">
    <location>
        <position position="29"/>
    </location>
</feature>
<accession>A0A5J4Q607</accession>
<gene>
    <name evidence="1" type="ORF">EZS27_033575</name>
</gene>
<evidence type="ECO:0000313" key="1">
    <source>
        <dbReference type="EMBL" id="KAA6316063.1"/>
    </source>
</evidence>
<sequence>MRNVRRIFVVLLLLGSLTSFVSFGKKDKP</sequence>
<dbReference type="AlphaFoldDB" id="A0A5J4Q607"/>
<comment type="caution">
    <text evidence="1">The sequence shown here is derived from an EMBL/GenBank/DDBJ whole genome shotgun (WGS) entry which is preliminary data.</text>
</comment>
<protein>
    <submittedName>
        <fullName evidence="1">Thiol-disulfide oxidoreductase ResA</fullName>
    </submittedName>
</protein>
<reference evidence="1" key="1">
    <citation type="submission" date="2019-03" db="EMBL/GenBank/DDBJ databases">
        <title>Single cell metagenomics reveals metabolic interactions within the superorganism composed of flagellate Streblomastix strix and complex community of Bacteroidetes bacteria on its surface.</title>
        <authorList>
            <person name="Treitli S.C."/>
            <person name="Kolisko M."/>
            <person name="Husnik F."/>
            <person name="Keeling P."/>
            <person name="Hampl V."/>
        </authorList>
    </citation>
    <scope>NUCLEOTIDE SEQUENCE</scope>
    <source>
        <strain evidence="1">STM</strain>
    </source>
</reference>
<proteinExistence type="predicted"/>
<dbReference type="EMBL" id="SNRY01005016">
    <property type="protein sequence ID" value="KAA6316063.1"/>
    <property type="molecule type" value="Genomic_DNA"/>
</dbReference>